<protein>
    <recommendedName>
        <fullName evidence="4">Cyclase dehydrase</fullName>
    </recommendedName>
</protein>
<sequence>MASTLQKASSAAPTVARGLGWFSIALGVTELLVPRAVAAFAGSTASPGRVRLYGLREIACGIGLLRANNPRGFVWARLAGDAVDLATVGADAGASAQARQRAAVAAVGLAGVATLDLGTAAALEYEQRRGRRRSAGGAVSANAARRYVSRSGFPRVAEAMRGEASRDFTVPRDMATPDALRAYGRPPRSTERFPNAQR</sequence>
<dbReference type="Proteomes" id="UP000243719">
    <property type="component" value="Unassembled WGS sequence"/>
</dbReference>
<evidence type="ECO:0000313" key="3">
    <source>
        <dbReference type="Proteomes" id="UP000243719"/>
    </source>
</evidence>
<dbReference type="STRING" id="1770053.SAMN05216551_101612"/>
<dbReference type="AlphaFoldDB" id="A0A1H2PK35"/>
<dbReference type="EMBL" id="FNLO01000001">
    <property type="protein sequence ID" value="SDV46759.1"/>
    <property type="molecule type" value="Genomic_DNA"/>
</dbReference>
<name>A0A1H2PK35_9BURK</name>
<gene>
    <name evidence="2" type="ORF">SAMN05216551_101612</name>
</gene>
<feature type="region of interest" description="Disordered" evidence="1">
    <location>
        <begin position="162"/>
        <end position="198"/>
    </location>
</feature>
<evidence type="ECO:0008006" key="4">
    <source>
        <dbReference type="Google" id="ProtNLM"/>
    </source>
</evidence>
<proteinExistence type="predicted"/>
<keyword evidence="3" id="KW-1185">Reference proteome</keyword>
<accession>A0A1H2PK35</accession>
<dbReference type="OrthoDB" id="9797595at2"/>
<evidence type="ECO:0000313" key="2">
    <source>
        <dbReference type="EMBL" id="SDV46759.1"/>
    </source>
</evidence>
<reference evidence="3" key="1">
    <citation type="submission" date="2016-09" db="EMBL/GenBank/DDBJ databases">
        <authorList>
            <person name="Varghese N."/>
            <person name="Submissions S."/>
        </authorList>
    </citation>
    <scope>NUCLEOTIDE SEQUENCE [LARGE SCALE GENOMIC DNA]</scope>
    <source>
        <strain evidence="3">JS23</strain>
    </source>
</reference>
<dbReference type="RefSeq" id="WP_091904389.1">
    <property type="nucleotide sequence ID" value="NZ_FNLO01000001.1"/>
</dbReference>
<organism evidence="2 3">
    <name type="scientific">Chitinasiproducens palmae</name>
    <dbReference type="NCBI Taxonomy" id="1770053"/>
    <lineage>
        <taxon>Bacteria</taxon>
        <taxon>Pseudomonadati</taxon>
        <taxon>Pseudomonadota</taxon>
        <taxon>Betaproteobacteria</taxon>
        <taxon>Burkholderiales</taxon>
        <taxon>Burkholderiaceae</taxon>
        <taxon>Chitinasiproducens</taxon>
    </lineage>
</organism>
<evidence type="ECO:0000256" key="1">
    <source>
        <dbReference type="SAM" id="MobiDB-lite"/>
    </source>
</evidence>